<name>A0A9D2M660_9FIRM</name>
<dbReference type="Proteomes" id="UP000886803">
    <property type="component" value="Unassembled WGS sequence"/>
</dbReference>
<proteinExistence type="predicted"/>
<dbReference type="AlphaFoldDB" id="A0A9D2M660"/>
<comment type="caution">
    <text evidence="1">The sequence shown here is derived from an EMBL/GenBank/DDBJ whole genome shotgun (WGS) entry which is preliminary data.</text>
</comment>
<evidence type="ECO:0000313" key="1">
    <source>
        <dbReference type="EMBL" id="HJB41545.1"/>
    </source>
</evidence>
<reference evidence="1" key="1">
    <citation type="journal article" date="2021" name="PeerJ">
        <title>Extensive microbial diversity within the chicken gut microbiome revealed by metagenomics and culture.</title>
        <authorList>
            <person name="Gilroy R."/>
            <person name="Ravi A."/>
            <person name="Getino M."/>
            <person name="Pursley I."/>
            <person name="Horton D.L."/>
            <person name="Alikhan N.F."/>
            <person name="Baker D."/>
            <person name="Gharbi K."/>
            <person name="Hall N."/>
            <person name="Watson M."/>
            <person name="Adriaenssens E.M."/>
            <person name="Foster-Nyarko E."/>
            <person name="Jarju S."/>
            <person name="Secka A."/>
            <person name="Antonio M."/>
            <person name="Oren A."/>
            <person name="Chaudhuri R.R."/>
            <person name="La Ragione R."/>
            <person name="Hildebrand F."/>
            <person name="Pallen M.J."/>
        </authorList>
    </citation>
    <scope>NUCLEOTIDE SEQUENCE</scope>
    <source>
        <strain evidence="1">ChiBcec8-13705</strain>
    </source>
</reference>
<gene>
    <name evidence="1" type="ORF">H9945_03515</name>
</gene>
<reference evidence="1" key="2">
    <citation type="submission" date="2021-04" db="EMBL/GenBank/DDBJ databases">
        <authorList>
            <person name="Gilroy R."/>
        </authorList>
    </citation>
    <scope>NUCLEOTIDE SEQUENCE</scope>
    <source>
        <strain evidence="1">ChiBcec8-13705</strain>
    </source>
</reference>
<dbReference type="EMBL" id="DWYG01000050">
    <property type="protein sequence ID" value="HJB41545.1"/>
    <property type="molecule type" value="Genomic_DNA"/>
</dbReference>
<protein>
    <submittedName>
        <fullName evidence="1">Uncharacterized protein</fullName>
    </submittedName>
</protein>
<evidence type="ECO:0000313" key="2">
    <source>
        <dbReference type="Proteomes" id="UP000886803"/>
    </source>
</evidence>
<organism evidence="1 2">
    <name type="scientific">Candidatus Gemmiger avicola</name>
    <dbReference type="NCBI Taxonomy" id="2838605"/>
    <lineage>
        <taxon>Bacteria</taxon>
        <taxon>Bacillati</taxon>
        <taxon>Bacillota</taxon>
        <taxon>Clostridia</taxon>
        <taxon>Eubacteriales</taxon>
        <taxon>Gemmiger</taxon>
    </lineage>
</organism>
<sequence>MNNPDLRPVFRCHFRGLLAAEPAPAQLETIKAEAAAAIRVGRLMTAACYRFGSELFLFCEALGEPCSPEALLPAFNPLLAPWPQNGELRRWAVMYNIYWHSVPKNAADWRRPAPPAQRRGRIARLQTDKLFSYCYHHTAIVQEGLLQGDRYHSIALHENTLFSYFEEPKTMVNIRGVAEQPSPALAAWEAADPESHFIRLPGAAGNFLFLPAVFAFGQESV</sequence>
<accession>A0A9D2M660</accession>